<evidence type="ECO:0000256" key="1">
    <source>
        <dbReference type="SAM" id="MobiDB-lite"/>
    </source>
</evidence>
<gene>
    <name evidence="2" type="ORF">g.6124</name>
</gene>
<feature type="non-terminal residue" evidence="2">
    <location>
        <position position="1"/>
    </location>
</feature>
<proteinExistence type="predicted"/>
<sequence>TTETQTTTTETQTTTTETQTTTTETQTTTTETQTTISFLAQCPPVVEWDKNASIEKIFSSPRYTVRLLNAEIPGVEGWYDCHVKVVPTEVTGVYAVSAWYKTNCSSNETLFVTLIAWQSEEGMIEAYPEGFPSLTIYAYPIEYQCGEYLFLHVCSSFGTAKSDFRWIATKNPDIDRCQLGHFFLKDWKLFHSGSLHWIPTCPRDH</sequence>
<dbReference type="EMBL" id="GEBQ01018168">
    <property type="protein sequence ID" value="JAT21809.1"/>
    <property type="molecule type" value="Transcribed_RNA"/>
</dbReference>
<name>A0A1B6LDP0_9HEMI</name>
<reference evidence="2" key="1">
    <citation type="submission" date="2015-11" db="EMBL/GenBank/DDBJ databases">
        <title>De novo transcriptome assembly of four potential Pierce s Disease insect vectors from Arizona vineyards.</title>
        <authorList>
            <person name="Tassone E.E."/>
        </authorList>
    </citation>
    <scope>NUCLEOTIDE SEQUENCE</scope>
</reference>
<dbReference type="AlphaFoldDB" id="A0A1B6LDP0"/>
<organism evidence="2">
    <name type="scientific">Graphocephala atropunctata</name>
    <dbReference type="NCBI Taxonomy" id="36148"/>
    <lineage>
        <taxon>Eukaryota</taxon>
        <taxon>Metazoa</taxon>
        <taxon>Ecdysozoa</taxon>
        <taxon>Arthropoda</taxon>
        <taxon>Hexapoda</taxon>
        <taxon>Insecta</taxon>
        <taxon>Pterygota</taxon>
        <taxon>Neoptera</taxon>
        <taxon>Paraneoptera</taxon>
        <taxon>Hemiptera</taxon>
        <taxon>Auchenorrhyncha</taxon>
        <taxon>Membracoidea</taxon>
        <taxon>Cicadellidae</taxon>
        <taxon>Cicadellinae</taxon>
        <taxon>Cicadellini</taxon>
        <taxon>Graphocephala</taxon>
    </lineage>
</organism>
<feature type="region of interest" description="Disordered" evidence="1">
    <location>
        <begin position="1"/>
        <end position="29"/>
    </location>
</feature>
<protein>
    <submittedName>
        <fullName evidence="2">Uncharacterized protein</fullName>
    </submittedName>
</protein>
<accession>A0A1B6LDP0</accession>
<evidence type="ECO:0000313" key="2">
    <source>
        <dbReference type="EMBL" id="JAT21809.1"/>
    </source>
</evidence>